<dbReference type="RefSeq" id="WP_072597537.1">
    <property type="nucleotide sequence ID" value="NZ_CP018221.1"/>
</dbReference>
<sequence>MGGLDPVMVRFNKGLHEIGNGCWAWIEPDGSWGWSNAGLITSGECSLLVDTLYDPHMTRSMLSAMRDASPAARQIDMLVNTHADGDHTYGNRVAGSARIITSAPTAGEFFKLTPEKLQAIIDDADTLGEGAQLIAAWGKNFDFKDNILVPPTETFERELALKVGDKDVHLFNVGPAHTTGDTVIHSVQDRTVYTGDLLFMDVHPAIWEGSLDGWLAACDFMLGLDIDVVVPGHGPLTDKAGVRMFKTYLETLRREARLRFEAGMAVEEAADEIVFDPPYDSWLCPERVTGSVNFLFRQWGHPNAETDFMRIFDMMARHANRRAECLAGRHSAGCRHPH</sequence>
<evidence type="ECO:0000313" key="4">
    <source>
        <dbReference type="Proteomes" id="UP000182063"/>
    </source>
</evidence>
<dbReference type="InterPro" id="IPR001279">
    <property type="entry name" value="Metallo-B-lactamas"/>
</dbReference>
<dbReference type="GO" id="GO:0003676">
    <property type="term" value="F:nucleic acid binding"/>
    <property type="evidence" value="ECO:0007669"/>
    <property type="project" value="InterPro"/>
</dbReference>
<reference evidence="4" key="1">
    <citation type="submission" date="2016-11" db="EMBL/GenBank/DDBJ databases">
        <title>Complete Genome Sequence of alachlor-degrading Sphingomonas sp. strain JJ-A5.</title>
        <authorList>
            <person name="Lee H."/>
            <person name="Ka J.-O."/>
        </authorList>
    </citation>
    <scope>NUCLEOTIDE SEQUENCE [LARGE SCALE GENOMIC DNA]</scope>
    <source>
        <strain evidence="4">JJ-A5</strain>
    </source>
</reference>
<dbReference type="AlphaFoldDB" id="A0A1L3ZVR5"/>
<comment type="similarity">
    <text evidence="1">Belongs to the metallo-beta-lactamase superfamily. Class-B beta-lactamase family.</text>
</comment>
<dbReference type="GO" id="GO:0032259">
    <property type="term" value="P:methylation"/>
    <property type="evidence" value="ECO:0007669"/>
    <property type="project" value="InterPro"/>
</dbReference>
<accession>A0A1L3ZVR5</accession>
<name>A0A1L3ZVR5_9SPHN</name>
<evidence type="ECO:0000259" key="2">
    <source>
        <dbReference type="SMART" id="SM00849"/>
    </source>
</evidence>
<dbReference type="SUPFAM" id="SSF56281">
    <property type="entry name" value="Metallo-hydrolase/oxidoreductase"/>
    <property type="match status" value="1"/>
</dbReference>
<dbReference type="PANTHER" id="PTHR42951:SF4">
    <property type="entry name" value="ACYL-COENZYME A THIOESTERASE MBLAC2"/>
    <property type="match status" value="1"/>
</dbReference>
<dbReference type="SMART" id="SM00849">
    <property type="entry name" value="Lactamase_B"/>
    <property type="match status" value="1"/>
</dbReference>
<dbReference type="EMBL" id="CP018221">
    <property type="protein sequence ID" value="API59744.1"/>
    <property type="molecule type" value="Genomic_DNA"/>
</dbReference>
<dbReference type="InterPro" id="IPR036866">
    <property type="entry name" value="RibonucZ/Hydroxyglut_hydro"/>
</dbReference>
<dbReference type="KEGG" id="sphj:BSL82_10815"/>
<dbReference type="Proteomes" id="UP000182063">
    <property type="component" value="Chromosome"/>
</dbReference>
<dbReference type="InterPro" id="IPR002052">
    <property type="entry name" value="DNA_methylase_N6_adenine_CS"/>
</dbReference>
<dbReference type="GO" id="GO:0008168">
    <property type="term" value="F:methyltransferase activity"/>
    <property type="evidence" value="ECO:0007669"/>
    <property type="project" value="InterPro"/>
</dbReference>
<dbReference type="OrthoDB" id="7203514at2"/>
<dbReference type="InterPro" id="IPR050855">
    <property type="entry name" value="NDM-1-like"/>
</dbReference>
<dbReference type="Pfam" id="PF00753">
    <property type="entry name" value="Lactamase_B"/>
    <property type="match status" value="1"/>
</dbReference>
<dbReference type="PANTHER" id="PTHR42951">
    <property type="entry name" value="METALLO-BETA-LACTAMASE DOMAIN-CONTAINING"/>
    <property type="match status" value="1"/>
</dbReference>
<organism evidence="3 4">
    <name type="scientific">Tardibacter chloracetimidivorans</name>
    <dbReference type="NCBI Taxonomy" id="1921510"/>
    <lineage>
        <taxon>Bacteria</taxon>
        <taxon>Pseudomonadati</taxon>
        <taxon>Pseudomonadota</taxon>
        <taxon>Alphaproteobacteria</taxon>
        <taxon>Sphingomonadales</taxon>
        <taxon>Sphingomonadaceae</taxon>
        <taxon>Tardibacter</taxon>
    </lineage>
</organism>
<protein>
    <recommendedName>
        <fullName evidence="2">Metallo-beta-lactamase domain-containing protein</fullName>
    </recommendedName>
</protein>
<dbReference type="GO" id="GO:0017001">
    <property type="term" value="P:antibiotic catabolic process"/>
    <property type="evidence" value="ECO:0007669"/>
    <property type="project" value="UniProtKB-ARBA"/>
</dbReference>
<evidence type="ECO:0000313" key="3">
    <source>
        <dbReference type="EMBL" id="API59744.1"/>
    </source>
</evidence>
<feature type="domain" description="Metallo-beta-lactamase" evidence="2">
    <location>
        <begin position="34"/>
        <end position="233"/>
    </location>
</feature>
<proteinExistence type="inferred from homology"/>
<dbReference type="Gene3D" id="3.60.15.10">
    <property type="entry name" value="Ribonuclease Z/Hydroxyacylglutathione hydrolase-like"/>
    <property type="match status" value="1"/>
</dbReference>
<dbReference type="PROSITE" id="PS00092">
    <property type="entry name" value="N6_MTASE"/>
    <property type="match status" value="1"/>
</dbReference>
<dbReference type="CDD" id="cd16282">
    <property type="entry name" value="metallo-hydrolase-like_MBL-fold"/>
    <property type="match status" value="1"/>
</dbReference>
<keyword evidence="4" id="KW-1185">Reference proteome</keyword>
<gene>
    <name evidence="3" type="ORF">BSL82_10815</name>
</gene>
<dbReference type="STRING" id="1921510.BSL82_10815"/>
<evidence type="ECO:0000256" key="1">
    <source>
        <dbReference type="ARBA" id="ARBA00005250"/>
    </source>
</evidence>